<reference evidence="5 6" key="1">
    <citation type="submission" date="2017-05" db="EMBL/GenBank/DDBJ databases">
        <authorList>
            <person name="Song R."/>
            <person name="Chenine A.L."/>
            <person name="Ruprecht R.M."/>
        </authorList>
    </citation>
    <scope>NUCLEOTIDE SEQUENCE [LARGE SCALE GENOMIC DNA]</scope>
    <source>
        <strain evidence="5 6">CECT 7927</strain>
    </source>
</reference>
<sequence>MSKTIDRLPQDDNFRMPGEHEPQSEVWMAWPTRSDNWRYSGKPAQKAFVDVAVAIAKKTPVVMLVNDAQFANARAQLPAEIKVVEMSYNDCWMRDIGATYVINENGDRRGISWQFNAWGGLIDGLYFPWDLDDVVANKMLELTQDDIYQAPLVLEGGSIHTDGEGTLYTTEECLLHPSRNPEMSKGEIEQHLKNFLGIDKVIWLPRGLYNDETNGHVDNILHVVRPGEVALTWCDDQNDPQYQISRDAFDILNTEKDAKGRAITVHKLPMPGPLYMTEEEAAGIDHSEGMEREAGERLAASYANFLISNGQVVYPLLDKDRDAEARAVLEAAFPEHDLLGVNAREILLGGGNIHCITQQVPVR</sequence>
<comment type="catalytic activity">
    <reaction evidence="2">
        <text>agmatine + H2O = N-carbamoylputrescine + NH4(+)</text>
        <dbReference type="Rhea" id="RHEA:18037"/>
        <dbReference type="ChEBI" id="CHEBI:15377"/>
        <dbReference type="ChEBI" id="CHEBI:28938"/>
        <dbReference type="ChEBI" id="CHEBI:58145"/>
        <dbReference type="ChEBI" id="CHEBI:58318"/>
        <dbReference type="EC" id="3.5.3.12"/>
    </reaction>
</comment>
<evidence type="ECO:0000256" key="2">
    <source>
        <dbReference type="HAMAP-Rule" id="MF_01841"/>
    </source>
</evidence>
<dbReference type="EC" id="3.5.3.12" evidence="2"/>
<evidence type="ECO:0000313" key="5">
    <source>
        <dbReference type="EMBL" id="SMS01151.1"/>
    </source>
</evidence>
<dbReference type="Gene3D" id="3.75.10.10">
    <property type="entry name" value="L-arginine/glycine Amidinotransferase, Chain A"/>
    <property type="match status" value="1"/>
</dbReference>
<dbReference type="Pfam" id="PF04371">
    <property type="entry name" value="PAD_porph"/>
    <property type="match status" value="1"/>
</dbReference>
<name>A0A1Y6IVU6_9VIBR</name>
<proteinExistence type="inferred from homology"/>
<dbReference type="SUPFAM" id="SSF55909">
    <property type="entry name" value="Pentein"/>
    <property type="match status" value="1"/>
</dbReference>
<feature type="active site" description="Amidino-cysteine intermediate" evidence="2">
    <location>
        <position position="355"/>
    </location>
</feature>
<protein>
    <recommendedName>
        <fullName evidence="2">Putative agmatine deiminase</fullName>
        <ecNumber evidence="2">3.5.3.12</ecNumber>
    </recommendedName>
    <alternativeName>
        <fullName evidence="2">Agmatine iminohydrolase</fullName>
    </alternativeName>
</protein>
<dbReference type="PANTHER" id="PTHR31377:SF0">
    <property type="entry name" value="AGMATINE DEIMINASE-RELATED"/>
    <property type="match status" value="1"/>
</dbReference>
<evidence type="ECO:0000256" key="3">
    <source>
        <dbReference type="SAM" id="MobiDB-lite"/>
    </source>
</evidence>
<comment type="similarity">
    <text evidence="2">Belongs to the agmatine deiminase family.</text>
</comment>
<dbReference type="NCBIfam" id="NF010070">
    <property type="entry name" value="PRK13551.1"/>
    <property type="match status" value="1"/>
</dbReference>
<dbReference type="GO" id="GO:0004668">
    <property type="term" value="F:protein-arginine deiminase activity"/>
    <property type="evidence" value="ECO:0007669"/>
    <property type="project" value="InterPro"/>
</dbReference>
<feature type="region of interest" description="Disordered" evidence="3">
    <location>
        <begin position="1"/>
        <end position="20"/>
    </location>
</feature>
<dbReference type="PANTHER" id="PTHR31377">
    <property type="entry name" value="AGMATINE DEIMINASE-RELATED"/>
    <property type="match status" value="1"/>
</dbReference>
<keyword evidence="1 2" id="KW-0378">Hydrolase</keyword>
<gene>
    <name evidence="2 5" type="primary">aguA</name>
    <name evidence="4" type="ORF">SBX37_18535</name>
    <name evidence="5" type="ORF">VIM7927_02428</name>
</gene>
<dbReference type="AlphaFoldDB" id="A0A1Y6IVU6"/>
<evidence type="ECO:0000313" key="4">
    <source>
        <dbReference type="EMBL" id="MDW6004860.1"/>
    </source>
</evidence>
<reference evidence="4 7" key="2">
    <citation type="submission" date="2023-11" db="EMBL/GenBank/DDBJ databases">
        <title>Plant-associative lifestyle of Vibrio porteresiae and its evolutionary dynamics.</title>
        <authorList>
            <person name="Rameshkumar N."/>
            <person name="Kirti K."/>
        </authorList>
    </citation>
    <scope>NUCLEOTIDE SEQUENCE [LARGE SCALE GENOMIC DNA]</scope>
    <source>
        <strain evidence="4 7">MSSRF38</strain>
    </source>
</reference>
<dbReference type="Proteomes" id="UP001283366">
    <property type="component" value="Unassembled WGS sequence"/>
</dbReference>
<dbReference type="OrthoDB" id="9808013at2"/>
<dbReference type="InterPro" id="IPR017754">
    <property type="entry name" value="Agmatine_deiminase"/>
</dbReference>
<keyword evidence="7" id="KW-1185">Reference proteome</keyword>
<evidence type="ECO:0000256" key="1">
    <source>
        <dbReference type="ARBA" id="ARBA00022801"/>
    </source>
</evidence>
<accession>A0A1Y6IVU6</accession>
<dbReference type="GO" id="GO:0009446">
    <property type="term" value="P:putrescine biosynthetic process"/>
    <property type="evidence" value="ECO:0007669"/>
    <property type="project" value="InterPro"/>
</dbReference>
<evidence type="ECO:0000313" key="6">
    <source>
        <dbReference type="Proteomes" id="UP000196125"/>
    </source>
</evidence>
<dbReference type="Proteomes" id="UP000196125">
    <property type="component" value="Unassembled WGS sequence"/>
</dbReference>
<dbReference type="GO" id="GO:0047632">
    <property type="term" value="F:agmatine deiminase activity"/>
    <property type="evidence" value="ECO:0007669"/>
    <property type="project" value="UniProtKB-UniRule"/>
</dbReference>
<dbReference type="NCBIfam" id="TIGR03380">
    <property type="entry name" value="agmatine_aguA"/>
    <property type="match status" value="1"/>
</dbReference>
<dbReference type="EMBL" id="JAWRCO010000002">
    <property type="protein sequence ID" value="MDW6004860.1"/>
    <property type="molecule type" value="Genomic_DNA"/>
</dbReference>
<dbReference type="EMBL" id="FXXI01000003">
    <property type="protein sequence ID" value="SMS01151.1"/>
    <property type="molecule type" value="Genomic_DNA"/>
</dbReference>
<dbReference type="RefSeq" id="WP_087481167.1">
    <property type="nucleotide sequence ID" value="NZ_AP024884.1"/>
</dbReference>
<organism evidence="5 6">
    <name type="scientific">Vibrio mangrovi</name>
    <dbReference type="NCBI Taxonomy" id="474394"/>
    <lineage>
        <taxon>Bacteria</taxon>
        <taxon>Pseudomonadati</taxon>
        <taxon>Pseudomonadota</taxon>
        <taxon>Gammaproteobacteria</taxon>
        <taxon>Vibrionales</taxon>
        <taxon>Vibrionaceae</taxon>
        <taxon>Vibrio</taxon>
    </lineage>
</organism>
<dbReference type="HAMAP" id="MF_01841">
    <property type="entry name" value="Agmatine_deimin"/>
    <property type="match status" value="1"/>
</dbReference>
<dbReference type="InterPro" id="IPR007466">
    <property type="entry name" value="Peptidyl-Arg-deiminase_porph"/>
</dbReference>
<evidence type="ECO:0000313" key="7">
    <source>
        <dbReference type="Proteomes" id="UP001283366"/>
    </source>
</evidence>